<dbReference type="EMBL" id="CZPZ01000003">
    <property type="protein sequence ID" value="CUS32772.1"/>
    <property type="molecule type" value="Genomic_DNA"/>
</dbReference>
<keyword evidence="3" id="KW-1185">Reference proteome</keyword>
<name>A0A0S4LAI1_9BACT</name>
<feature type="transmembrane region" description="Helical" evidence="1">
    <location>
        <begin position="233"/>
        <end position="256"/>
    </location>
</feature>
<gene>
    <name evidence="2" type="ORF">COMA2_110084</name>
</gene>
<keyword evidence="1" id="KW-0472">Membrane</keyword>
<evidence type="ECO:0000313" key="2">
    <source>
        <dbReference type="EMBL" id="CUS32772.1"/>
    </source>
</evidence>
<evidence type="ECO:0000313" key="3">
    <source>
        <dbReference type="Proteomes" id="UP000198736"/>
    </source>
</evidence>
<feature type="transmembrane region" description="Helical" evidence="1">
    <location>
        <begin position="93"/>
        <end position="113"/>
    </location>
</feature>
<accession>A0A0S4LAI1</accession>
<evidence type="ECO:0000256" key="1">
    <source>
        <dbReference type="SAM" id="Phobius"/>
    </source>
</evidence>
<dbReference type="OrthoDB" id="9784964at2"/>
<reference evidence="3" key="1">
    <citation type="submission" date="2015-10" db="EMBL/GenBank/DDBJ databases">
        <authorList>
            <person name="Luecker S."/>
            <person name="Luecker S."/>
        </authorList>
    </citation>
    <scope>NUCLEOTIDE SEQUENCE [LARGE SCALE GENOMIC DNA]</scope>
</reference>
<proteinExistence type="predicted"/>
<protein>
    <submittedName>
        <fullName evidence="2">Uncharacterized protein</fullName>
    </submittedName>
</protein>
<feature type="transmembrane region" description="Helical" evidence="1">
    <location>
        <begin position="50"/>
        <end position="73"/>
    </location>
</feature>
<dbReference type="STRING" id="1742973.COMA2_110084"/>
<dbReference type="RefSeq" id="WP_090894615.1">
    <property type="nucleotide sequence ID" value="NZ_CZPZ01000003.1"/>
</dbReference>
<dbReference type="Proteomes" id="UP000198736">
    <property type="component" value="Unassembled WGS sequence"/>
</dbReference>
<keyword evidence="1" id="KW-1133">Transmembrane helix</keyword>
<feature type="transmembrane region" description="Helical" evidence="1">
    <location>
        <begin position="168"/>
        <end position="193"/>
    </location>
</feature>
<feature type="transmembrane region" description="Helical" evidence="1">
    <location>
        <begin position="205"/>
        <end position="227"/>
    </location>
</feature>
<dbReference type="AlphaFoldDB" id="A0A0S4LAI1"/>
<keyword evidence="1" id="KW-0812">Transmembrane</keyword>
<sequence>MVSLVSATLQLYRQVLYSTGRSLTRSWVTMVALIVFAVLFVGVSRIAAPLGMAGGFVLGIVNALLVGATLRLIEQSLGAARTIQFTDVTDSFGHYFWDVIGVGFILWIPTMLLDMGMQANPYGHFLSSAFLLLVFILLNPAPEVIYQVRHDSSLEVLKTSYQFILEHWVEWFLPFAILILPVVLSPSGLLEFFSLSDRVGRGAGLDFFQILLLPFTAIGGWLSYVGFDSEGQVIVLLLLTPPMAMAILLFRGHLFASLHGSSRRQRLFSRQFDTRQ</sequence>
<organism evidence="2 3">
    <name type="scientific">Candidatus Nitrospira nitrificans</name>
    <dbReference type="NCBI Taxonomy" id="1742973"/>
    <lineage>
        <taxon>Bacteria</taxon>
        <taxon>Pseudomonadati</taxon>
        <taxon>Nitrospirota</taxon>
        <taxon>Nitrospiria</taxon>
        <taxon>Nitrospirales</taxon>
        <taxon>Nitrospiraceae</taxon>
        <taxon>Nitrospira</taxon>
    </lineage>
</organism>
<feature type="transmembrane region" description="Helical" evidence="1">
    <location>
        <begin position="125"/>
        <end position="148"/>
    </location>
</feature>
<feature type="transmembrane region" description="Helical" evidence="1">
    <location>
        <begin position="26"/>
        <end position="43"/>
    </location>
</feature>